<evidence type="ECO:0000256" key="5">
    <source>
        <dbReference type="SAM" id="Coils"/>
    </source>
</evidence>
<organism evidence="8 9">
    <name type="scientific">Tagetes erecta</name>
    <name type="common">African marigold</name>
    <dbReference type="NCBI Taxonomy" id="13708"/>
    <lineage>
        <taxon>Eukaryota</taxon>
        <taxon>Viridiplantae</taxon>
        <taxon>Streptophyta</taxon>
        <taxon>Embryophyta</taxon>
        <taxon>Tracheophyta</taxon>
        <taxon>Spermatophyta</taxon>
        <taxon>Magnoliopsida</taxon>
        <taxon>eudicotyledons</taxon>
        <taxon>Gunneridae</taxon>
        <taxon>Pentapetalae</taxon>
        <taxon>asterids</taxon>
        <taxon>campanulids</taxon>
        <taxon>Asterales</taxon>
        <taxon>Asteraceae</taxon>
        <taxon>Asteroideae</taxon>
        <taxon>Heliantheae alliance</taxon>
        <taxon>Tageteae</taxon>
        <taxon>Tagetes</taxon>
    </lineage>
</organism>
<dbReference type="Pfam" id="PF00010">
    <property type="entry name" value="HLH"/>
    <property type="match status" value="1"/>
</dbReference>
<dbReference type="InterPro" id="IPR036638">
    <property type="entry name" value="HLH_DNA-bd_sf"/>
</dbReference>
<evidence type="ECO:0000256" key="2">
    <source>
        <dbReference type="ARBA" id="ARBA00023015"/>
    </source>
</evidence>
<keyword evidence="4" id="KW-0539">Nucleus</keyword>
<dbReference type="InterPro" id="IPR011598">
    <property type="entry name" value="bHLH_dom"/>
</dbReference>
<evidence type="ECO:0000256" key="4">
    <source>
        <dbReference type="ARBA" id="ARBA00023242"/>
    </source>
</evidence>
<dbReference type="GO" id="GO:0090575">
    <property type="term" value="C:RNA polymerase II transcription regulator complex"/>
    <property type="evidence" value="ECO:0007669"/>
    <property type="project" value="TreeGrafter"/>
</dbReference>
<dbReference type="GO" id="GO:0000977">
    <property type="term" value="F:RNA polymerase II transcription regulatory region sequence-specific DNA binding"/>
    <property type="evidence" value="ECO:0007669"/>
    <property type="project" value="TreeGrafter"/>
</dbReference>
<sequence length="175" mass="20225">MKRANSSSSSHTPAAAKEKQRRDRMKDLYSILATLLHLQPYERKSLPEFLDRATMSLNHLKERVERLKSKKEELEKEVNHNVKSSSSDEPWLKVVRVMEYEMTLEVNLIFMVSNKKVVPFEVLRVIEQGGTEIINSSFSTVGQHIYCTIHAQAFQARLGFDAKLIESRLMELVCM</sequence>
<dbReference type="GO" id="GO:0000981">
    <property type="term" value="F:DNA-binding transcription factor activity, RNA polymerase II-specific"/>
    <property type="evidence" value="ECO:0007669"/>
    <property type="project" value="TreeGrafter"/>
</dbReference>
<accession>A0AAD8JMQ4</accession>
<feature type="coiled-coil region" evidence="5">
    <location>
        <begin position="50"/>
        <end position="84"/>
    </location>
</feature>
<dbReference type="EMBL" id="JAUHHV010000012">
    <property type="protein sequence ID" value="KAK1406598.1"/>
    <property type="molecule type" value="Genomic_DNA"/>
</dbReference>
<keyword evidence="9" id="KW-1185">Reference proteome</keyword>
<feature type="domain" description="BHLH" evidence="7">
    <location>
        <begin position="9"/>
        <end position="60"/>
    </location>
</feature>
<feature type="region of interest" description="Disordered" evidence="6">
    <location>
        <begin position="1"/>
        <end position="23"/>
    </location>
</feature>
<name>A0AAD8JMQ4_TARER</name>
<dbReference type="SUPFAM" id="SSF47459">
    <property type="entry name" value="HLH, helix-loop-helix DNA-binding domain"/>
    <property type="match status" value="1"/>
</dbReference>
<comment type="caution">
    <text evidence="8">The sequence shown here is derived from an EMBL/GenBank/DDBJ whole genome shotgun (WGS) entry which is preliminary data.</text>
</comment>
<dbReference type="InterPro" id="IPR015660">
    <property type="entry name" value="MASH1/Ascl1a-like"/>
</dbReference>
<evidence type="ECO:0000256" key="1">
    <source>
        <dbReference type="ARBA" id="ARBA00004123"/>
    </source>
</evidence>
<keyword evidence="5" id="KW-0175">Coiled coil</keyword>
<evidence type="ECO:0000256" key="6">
    <source>
        <dbReference type="SAM" id="MobiDB-lite"/>
    </source>
</evidence>
<gene>
    <name evidence="8" type="ORF">QVD17_42046</name>
</gene>
<protein>
    <recommendedName>
        <fullName evidence="7">BHLH domain-containing protein</fullName>
    </recommendedName>
</protein>
<keyword evidence="3" id="KW-0804">Transcription</keyword>
<dbReference type="GO" id="GO:0046983">
    <property type="term" value="F:protein dimerization activity"/>
    <property type="evidence" value="ECO:0007669"/>
    <property type="project" value="InterPro"/>
</dbReference>
<dbReference type="PANTHER" id="PTHR13935:SF46">
    <property type="entry name" value="TRANSCRIPTION FACTOR BHLH167-RELATED"/>
    <property type="match status" value="1"/>
</dbReference>
<evidence type="ECO:0000259" key="7">
    <source>
        <dbReference type="PROSITE" id="PS50888"/>
    </source>
</evidence>
<keyword evidence="2" id="KW-0805">Transcription regulation</keyword>
<comment type="subcellular location">
    <subcellularLocation>
        <location evidence="1">Nucleus</location>
    </subcellularLocation>
</comment>
<feature type="compositionally biased region" description="Polar residues" evidence="6">
    <location>
        <begin position="1"/>
        <end position="12"/>
    </location>
</feature>
<dbReference type="PANTHER" id="PTHR13935">
    <property type="entry name" value="ACHAETE-SCUTE TRANSCRIPTION FACTOR-RELATED"/>
    <property type="match status" value="1"/>
</dbReference>
<dbReference type="PROSITE" id="PS50888">
    <property type="entry name" value="BHLH"/>
    <property type="match status" value="1"/>
</dbReference>
<dbReference type="AlphaFoldDB" id="A0AAD8JMQ4"/>
<evidence type="ECO:0000313" key="9">
    <source>
        <dbReference type="Proteomes" id="UP001229421"/>
    </source>
</evidence>
<evidence type="ECO:0000313" key="8">
    <source>
        <dbReference type="EMBL" id="KAK1406598.1"/>
    </source>
</evidence>
<dbReference type="Proteomes" id="UP001229421">
    <property type="component" value="Unassembled WGS sequence"/>
</dbReference>
<evidence type="ECO:0000256" key="3">
    <source>
        <dbReference type="ARBA" id="ARBA00023163"/>
    </source>
</evidence>
<proteinExistence type="predicted"/>
<reference evidence="8" key="1">
    <citation type="journal article" date="2023" name="bioRxiv">
        <title>Improved chromosome-level genome assembly for marigold (Tagetes erecta).</title>
        <authorList>
            <person name="Jiang F."/>
            <person name="Yuan L."/>
            <person name="Wang S."/>
            <person name="Wang H."/>
            <person name="Xu D."/>
            <person name="Wang A."/>
            <person name="Fan W."/>
        </authorList>
    </citation>
    <scope>NUCLEOTIDE SEQUENCE</scope>
    <source>
        <strain evidence="8">WSJ</strain>
        <tissue evidence="8">Leaf</tissue>
    </source>
</reference>
<dbReference type="Gene3D" id="4.10.280.10">
    <property type="entry name" value="Helix-loop-helix DNA-binding domain"/>
    <property type="match status" value="1"/>
</dbReference>